<feature type="compositionally biased region" description="Low complexity" evidence="9">
    <location>
        <begin position="210"/>
        <end position="222"/>
    </location>
</feature>
<dbReference type="Proteomes" id="UP000054248">
    <property type="component" value="Unassembled WGS sequence"/>
</dbReference>
<feature type="compositionally biased region" description="Basic and acidic residues" evidence="9">
    <location>
        <begin position="305"/>
        <end position="316"/>
    </location>
</feature>
<keyword evidence="5" id="KW-0779">Telomere</keyword>
<evidence type="ECO:0000256" key="4">
    <source>
        <dbReference type="ARBA" id="ARBA00022454"/>
    </source>
</evidence>
<gene>
    <name evidence="10" type="ORF">M407DRAFT_31217</name>
</gene>
<dbReference type="GO" id="GO:0003677">
    <property type="term" value="F:DNA binding"/>
    <property type="evidence" value="ECO:0007669"/>
    <property type="project" value="UniProtKB-KW"/>
</dbReference>
<sequence length="586" mass="65130">MSNSQTDESGIQRYVTTGEGSVARCFVKDVLGLKDAKIGGDGADWGIWWLGTVPCRKVQIVGLVVGVMEYERRMMYTIDDGTEVVDCAYALPQIKTSPVKPPQNLKLYIASKAKEATATIRYGSPPPIKVGKTACVVGKVEAWNGTKQLFVDTIEAKSPNDELKHWAEVAELHRTKYAKPFTIPKIFPPSTPARQRHLKNGVPSVPGTRSSSIAPSTPSHSSPVKDTPLAGPSRLRHPTKISSSQLTTHTFRAHLVQYLDHASRVQSPTTPVRRPRSFQEDDPFYFDTPVQKRRGTRAVSPDQTPRAKEKGKDKALMEEGDPALMGFSLSQLRRVPELDCLGRRVVRAETKRRAKEQRLKEKEVRQKEKEKERVRRSQGVLQPSQGSLRSPSKAGSAAPKKFSSERTSLKVKRLFQMTLRILREDGAIIVVEGPGKKWDKDGEERSRRLCWRELTNTSMDISSATAASVFNTTTASTASSLMDDSSICMDMDEDPPSDPDPTYEEECYLPVTAFVLAPPVLQFMGSIVPAGGGMKGVTVEEILGRMRRDDGRWSRLLGEHIKETIGHLVDDEKVWQVGKDKWGLVV</sequence>
<feature type="compositionally biased region" description="Polar residues" evidence="9">
    <location>
        <begin position="379"/>
        <end position="390"/>
    </location>
</feature>
<evidence type="ECO:0000256" key="2">
    <source>
        <dbReference type="ARBA" id="ARBA00004574"/>
    </source>
</evidence>
<dbReference type="InterPro" id="IPR012340">
    <property type="entry name" value="NA-bd_OB-fold"/>
</dbReference>
<dbReference type="GO" id="GO:0000781">
    <property type="term" value="C:chromosome, telomeric region"/>
    <property type="evidence" value="ECO:0007669"/>
    <property type="project" value="UniProtKB-SubCell"/>
</dbReference>
<dbReference type="STRING" id="1051891.A0A0C3Q6W0"/>
<comment type="subcellular location">
    <subcellularLocation>
        <location evidence="2">Chromosome</location>
        <location evidence="2">Telomere</location>
    </subcellularLocation>
    <subcellularLocation>
        <location evidence="1">Nucleus</location>
    </subcellularLocation>
</comment>
<dbReference type="AlphaFoldDB" id="A0A0C3Q6W0"/>
<name>A0A0C3Q6W0_9AGAM</name>
<evidence type="ECO:0000313" key="10">
    <source>
        <dbReference type="EMBL" id="KIO19129.1"/>
    </source>
</evidence>
<proteinExistence type="predicted"/>
<feature type="compositionally biased region" description="Basic and acidic residues" evidence="9">
    <location>
        <begin position="349"/>
        <end position="375"/>
    </location>
</feature>
<dbReference type="PANTHER" id="PTHR13989:SF33">
    <property type="entry name" value="CST COMPLEX SUBUNIT STN1"/>
    <property type="match status" value="1"/>
</dbReference>
<dbReference type="HOGENOM" id="CLU_019576_0_0_1"/>
<reference evidence="11" key="2">
    <citation type="submission" date="2015-01" db="EMBL/GenBank/DDBJ databases">
        <title>Evolutionary Origins and Diversification of the Mycorrhizal Mutualists.</title>
        <authorList>
            <consortium name="DOE Joint Genome Institute"/>
            <consortium name="Mycorrhizal Genomics Consortium"/>
            <person name="Kohler A."/>
            <person name="Kuo A."/>
            <person name="Nagy L.G."/>
            <person name="Floudas D."/>
            <person name="Copeland A."/>
            <person name="Barry K.W."/>
            <person name="Cichocki N."/>
            <person name="Veneault-Fourrey C."/>
            <person name="LaButti K."/>
            <person name="Lindquist E.A."/>
            <person name="Lipzen A."/>
            <person name="Lundell T."/>
            <person name="Morin E."/>
            <person name="Murat C."/>
            <person name="Riley R."/>
            <person name="Ohm R."/>
            <person name="Sun H."/>
            <person name="Tunlid A."/>
            <person name="Henrissat B."/>
            <person name="Grigoriev I.V."/>
            <person name="Hibbett D.S."/>
            <person name="Martin F."/>
        </authorList>
    </citation>
    <scope>NUCLEOTIDE SEQUENCE [LARGE SCALE GENOMIC DNA]</scope>
    <source>
        <strain evidence="11">MUT 4182</strain>
    </source>
</reference>
<evidence type="ECO:0000256" key="8">
    <source>
        <dbReference type="ARBA" id="ARBA00030039"/>
    </source>
</evidence>
<accession>A0A0C3Q6W0</accession>
<evidence type="ECO:0000256" key="6">
    <source>
        <dbReference type="ARBA" id="ARBA00023125"/>
    </source>
</evidence>
<keyword evidence="11" id="KW-1185">Reference proteome</keyword>
<organism evidence="10 11">
    <name type="scientific">Tulasnella calospora MUT 4182</name>
    <dbReference type="NCBI Taxonomy" id="1051891"/>
    <lineage>
        <taxon>Eukaryota</taxon>
        <taxon>Fungi</taxon>
        <taxon>Dikarya</taxon>
        <taxon>Basidiomycota</taxon>
        <taxon>Agaricomycotina</taxon>
        <taxon>Agaricomycetes</taxon>
        <taxon>Cantharellales</taxon>
        <taxon>Tulasnellaceae</taxon>
        <taxon>Tulasnella</taxon>
    </lineage>
</organism>
<evidence type="ECO:0000256" key="7">
    <source>
        <dbReference type="ARBA" id="ARBA00023242"/>
    </source>
</evidence>
<feature type="region of interest" description="Disordered" evidence="9">
    <location>
        <begin position="186"/>
        <end position="247"/>
    </location>
</feature>
<dbReference type="PANTHER" id="PTHR13989">
    <property type="entry name" value="REPLICATION PROTEIN A-RELATED"/>
    <property type="match status" value="1"/>
</dbReference>
<protein>
    <recommendedName>
        <fullName evidence="3">CST complex subunit STN1</fullName>
    </recommendedName>
    <alternativeName>
        <fullName evidence="8">Suppressor of cdc thirteen homolog</fullName>
    </alternativeName>
</protein>
<dbReference type="InterPro" id="IPR040260">
    <property type="entry name" value="RFA2-like"/>
</dbReference>
<keyword evidence="4" id="KW-0158">Chromosome</keyword>
<evidence type="ECO:0000256" key="9">
    <source>
        <dbReference type="SAM" id="MobiDB-lite"/>
    </source>
</evidence>
<feature type="region of interest" description="Disordered" evidence="9">
    <location>
        <begin position="349"/>
        <end position="404"/>
    </location>
</feature>
<evidence type="ECO:0000256" key="5">
    <source>
        <dbReference type="ARBA" id="ARBA00022895"/>
    </source>
</evidence>
<dbReference type="GO" id="GO:0005634">
    <property type="term" value="C:nucleus"/>
    <property type="evidence" value="ECO:0007669"/>
    <property type="project" value="UniProtKB-SubCell"/>
</dbReference>
<dbReference type="EMBL" id="KN823239">
    <property type="protein sequence ID" value="KIO19129.1"/>
    <property type="molecule type" value="Genomic_DNA"/>
</dbReference>
<dbReference type="SUPFAM" id="SSF50249">
    <property type="entry name" value="Nucleic acid-binding proteins"/>
    <property type="match status" value="1"/>
</dbReference>
<dbReference type="OrthoDB" id="77828at2759"/>
<reference evidence="10 11" key="1">
    <citation type="submission" date="2014-04" db="EMBL/GenBank/DDBJ databases">
        <authorList>
            <consortium name="DOE Joint Genome Institute"/>
            <person name="Kuo A."/>
            <person name="Girlanda M."/>
            <person name="Perotto S."/>
            <person name="Kohler A."/>
            <person name="Nagy L.G."/>
            <person name="Floudas D."/>
            <person name="Copeland A."/>
            <person name="Barry K.W."/>
            <person name="Cichocki N."/>
            <person name="Veneault-Fourrey C."/>
            <person name="LaButti K."/>
            <person name="Lindquist E.A."/>
            <person name="Lipzen A."/>
            <person name="Lundell T."/>
            <person name="Morin E."/>
            <person name="Murat C."/>
            <person name="Sun H."/>
            <person name="Tunlid A."/>
            <person name="Henrissat B."/>
            <person name="Grigoriev I.V."/>
            <person name="Hibbett D.S."/>
            <person name="Martin F."/>
            <person name="Nordberg H.P."/>
            <person name="Cantor M.N."/>
            <person name="Hua S.X."/>
        </authorList>
    </citation>
    <scope>NUCLEOTIDE SEQUENCE [LARGE SCALE GENOMIC DNA]</scope>
    <source>
        <strain evidence="10 11">MUT 4182</strain>
    </source>
</reference>
<evidence type="ECO:0000256" key="1">
    <source>
        <dbReference type="ARBA" id="ARBA00004123"/>
    </source>
</evidence>
<keyword evidence="6" id="KW-0238">DNA-binding</keyword>
<keyword evidence="7" id="KW-0539">Nucleus</keyword>
<feature type="region of interest" description="Disordered" evidence="9">
    <location>
        <begin position="262"/>
        <end position="316"/>
    </location>
</feature>
<evidence type="ECO:0000313" key="11">
    <source>
        <dbReference type="Proteomes" id="UP000054248"/>
    </source>
</evidence>
<dbReference type="Gene3D" id="2.40.50.140">
    <property type="entry name" value="Nucleic acid-binding proteins"/>
    <property type="match status" value="1"/>
</dbReference>
<evidence type="ECO:0000256" key="3">
    <source>
        <dbReference type="ARBA" id="ARBA00017411"/>
    </source>
</evidence>